<evidence type="ECO:0000256" key="1">
    <source>
        <dbReference type="ARBA" id="ARBA00022723"/>
    </source>
</evidence>
<dbReference type="InterPro" id="IPR013083">
    <property type="entry name" value="Znf_RING/FYVE/PHD"/>
</dbReference>
<keyword evidence="2 4" id="KW-0863">Zinc-finger</keyword>
<evidence type="ECO:0000256" key="5">
    <source>
        <dbReference type="SAM" id="MobiDB-lite"/>
    </source>
</evidence>
<dbReference type="GO" id="GO:0061630">
    <property type="term" value="F:ubiquitin protein ligase activity"/>
    <property type="evidence" value="ECO:0007669"/>
    <property type="project" value="TreeGrafter"/>
</dbReference>
<evidence type="ECO:0000256" key="3">
    <source>
        <dbReference type="ARBA" id="ARBA00022833"/>
    </source>
</evidence>
<name>A0AAN8W712_9MAGN</name>
<dbReference type="InterPro" id="IPR051834">
    <property type="entry name" value="RING_finger_E3_ligase"/>
</dbReference>
<dbReference type="GO" id="GO:0008270">
    <property type="term" value="F:zinc ion binding"/>
    <property type="evidence" value="ECO:0007669"/>
    <property type="project" value="UniProtKB-KW"/>
</dbReference>
<organism evidence="7 8">
    <name type="scientific">Dillenia turbinata</name>
    <dbReference type="NCBI Taxonomy" id="194707"/>
    <lineage>
        <taxon>Eukaryota</taxon>
        <taxon>Viridiplantae</taxon>
        <taxon>Streptophyta</taxon>
        <taxon>Embryophyta</taxon>
        <taxon>Tracheophyta</taxon>
        <taxon>Spermatophyta</taxon>
        <taxon>Magnoliopsida</taxon>
        <taxon>eudicotyledons</taxon>
        <taxon>Gunneridae</taxon>
        <taxon>Pentapetalae</taxon>
        <taxon>Dilleniales</taxon>
        <taxon>Dilleniaceae</taxon>
        <taxon>Dillenia</taxon>
    </lineage>
</organism>
<gene>
    <name evidence="7" type="ORF">RJ641_025506</name>
</gene>
<dbReference type="Gene3D" id="3.30.40.10">
    <property type="entry name" value="Zinc/RING finger domain, C3HC4 (zinc finger)"/>
    <property type="match status" value="1"/>
</dbReference>
<evidence type="ECO:0000313" key="7">
    <source>
        <dbReference type="EMBL" id="KAK6944404.1"/>
    </source>
</evidence>
<dbReference type="Pfam" id="PF13639">
    <property type="entry name" value="zf-RING_2"/>
    <property type="match status" value="1"/>
</dbReference>
<accession>A0AAN8W712</accession>
<evidence type="ECO:0000259" key="6">
    <source>
        <dbReference type="PROSITE" id="PS50089"/>
    </source>
</evidence>
<dbReference type="Proteomes" id="UP001370490">
    <property type="component" value="Unassembled WGS sequence"/>
</dbReference>
<dbReference type="GO" id="GO:0005634">
    <property type="term" value="C:nucleus"/>
    <property type="evidence" value="ECO:0007669"/>
    <property type="project" value="TreeGrafter"/>
</dbReference>
<reference evidence="7 8" key="1">
    <citation type="submission" date="2023-12" db="EMBL/GenBank/DDBJ databases">
        <title>A high-quality genome assembly for Dillenia turbinata (Dilleniales).</title>
        <authorList>
            <person name="Chanderbali A."/>
        </authorList>
    </citation>
    <scope>NUCLEOTIDE SEQUENCE [LARGE SCALE GENOMIC DNA]</scope>
    <source>
        <strain evidence="7">LSX21</strain>
        <tissue evidence="7">Leaf</tissue>
    </source>
</reference>
<dbReference type="PANTHER" id="PTHR45931:SF3">
    <property type="entry name" value="RING ZINC FINGER-CONTAINING PROTEIN"/>
    <property type="match status" value="1"/>
</dbReference>
<dbReference type="EMBL" id="JBAMMX010000003">
    <property type="protein sequence ID" value="KAK6944404.1"/>
    <property type="molecule type" value="Genomic_DNA"/>
</dbReference>
<dbReference type="GO" id="GO:0006511">
    <property type="term" value="P:ubiquitin-dependent protein catabolic process"/>
    <property type="evidence" value="ECO:0007669"/>
    <property type="project" value="TreeGrafter"/>
</dbReference>
<dbReference type="FunFam" id="3.30.40.10:FF:000611">
    <property type="entry name" value="Zinc finger family protein"/>
    <property type="match status" value="1"/>
</dbReference>
<evidence type="ECO:0000256" key="4">
    <source>
        <dbReference type="PROSITE-ProRule" id="PRU00175"/>
    </source>
</evidence>
<dbReference type="InterPro" id="IPR001841">
    <property type="entry name" value="Znf_RING"/>
</dbReference>
<keyword evidence="3" id="KW-0862">Zinc</keyword>
<dbReference type="SMART" id="SM00184">
    <property type="entry name" value="RING"/>
    <property type="match status" value="1"/>
</dbReference>
<sequence>MAGMLPGVECARRRRFHQSVALFDSPTTVVHGGTRRSSFCLYSSNHESHITSSLSLQQRGIAQASEDEKLGRVAREARERLDERLRTQRKTESRRHGAVERHGQMEGGSMAVGVLQTEVLGPKKTSSKRFNWAKLSWKASDQEECAVCLDRYQPGETLVHLPCAHRFHSKCLVPWLRTNAHCPCCRMAVTLSPF</sequence>
<dbReference type="SUPFAM" id="SSF57850">
    <property type="entry name" value="RING/U-box"/>
    <property type="match status" value="1"/>
</dbReference>
<dbReference type="CDD" id="cd16454">
    <property type="entry name" value="RING-H2_PA-TM-RING"/>
    <property type="match status" value="1"/>
</dbReference>
<keyword evidence="8" id="KW-1185">Reference proteome</keyword>
<evidence type="ECO:0000313" key="8">
    <source>
        <dbReference type="Proteomes" id="UP001370490"/>
    </source>
</evidence>
<feature type="region of interest" description="Disordered" evidence="5">
    <location>
        <begin position="79"/>
        <end position="106"/>
    </location>
</feature>
<dbReference type="AlphaFoldDB" id="A0AAN8W712"/>
<evidence type="ECO:0000256" key="2">
    <source>
        <dbReference type="ARBA" id="ARBA00022771"/>
    </source>
</evidence>
<protein>
    <submittedName>
        <fullName evidence="7">Zinc finger, RING-type</fullName>
    </submittedName>
</protein>
<dbReference type="PROSITE" id="PS50089">
    <property type="entry name" value="ZF_RING_2"/>
    <property type="match status" value="1"/>
</dbReference>
<proteinExistence type="predicted"/>
<feature type="domain" description="RING-type" evidence="6">
    <location>
        <begin position="145"/>
        <end position="186"/>
    </location>
</feature>
<feature type="compositionally biased region" description="Basic and acidic residues" evidence="5">
    <location>
        <begin position="79"/>
        <end position="104"/>
    </location>
</feature>
<keyword evidence="1" id="KW-0479">Metal-binding</keyword>
<dbReference type="PANTHER" id="PTHR45931">
    <property type="entry name" value="SI:CH211-59O9.10"/>
    <property type="match status" value="1"/>
</dbReference>
<comment type="caution">
    <text evidence="7">The sequence shown here is derived from an EMBL/GenBank/DDBJ whole genome shotgun (WGS) entry which is preliminary data.</text>
</comment>